<protein>
    <submittedName>
        <fullName evidence="3">Glycosyltransferase family 4 protein</fullName>
    </submittedName>
</protein>
<dbReference type="InterPro" id="IPR050194">
    <property type="entry name" value="Glycosyltransferase_grp1"/>
</dbReference>
<feature type="domain" description="Glycosyltransferase subfamily 4-like N-terminal" evidence="2">
    <location>
        <begin position="49"/>
        <end position="177"/>
    </location>
</feature>
<sequence length="363" mass="42415">MNKPIRVILVAPFPPPYGGIANWSLLLKKYHNNHLNEFDLEVINTATNKRITEGRTIFNRIFIGGFKMIKLLLEMFKTIRKFQPTVTHITTSGSLALIRDYFLIRIAKNYKISIVTHLHYGRIPELNLKKNWEWKLLIKVLNKTDKIICIDDLTYLSLKKIYGSNKVFKILNPIDIEEIDKVNKKDVKKENVILFIGWCVKTKGIEELLLAWNRITAKYKDWKLKIVGPYKEDYFKFLKKMYNIEYVEFLGEKTHRDTLEELKKSSIFILPSYTEGCPNVILEAMSLGKAIISTNVGAIPEMLQEESGIIVSPKNVEELENSIDLLLKNEELQKKIGRNSFIRVRNNYTLDVIMKKYQVLWRS</sequence>
<evidence type="ECO:0000259" key="2">
    <source>
        <dbReference type="Pfam" id="PF13439"/>
    </source>
</evidence>
<accession>A0AAX3MA01</accession>
<proteinExistence type="predicted"/>
<dbReference type="InterPro" id="IPR001296">
    <property type="entry name" value="Glyco_trans_1"/>
</dbReference>
<dbReference type="PANTHER" id="PTHR45947">
    <property type="entry name" value="SULFOQUINOVOSYL TRANSFERASE SQD2"/>
    <property type="match status" value="1"/>
</dbReference>
<dbReference type="CDD" id="cd03801">
    <property type="entry name" value="GT4_PimA-like"/>
    <property type="match status" value="1"/>
</dbReference>
<dbReference type="InterPro" id="IPR028098">
    <property type="entry name" value="Glyco_trans_4-like_N"/>
</dbReference>
<dbReference type="AlphaFoldDB" id="A0AAX3MA01"/>
<dbReference type="RefSeq" id="WP_273833272.1">
    <property type="nucleotide sequence ID" value="NZ_CP117525.1"/>
</dbReference>
<evidence type="ECO:0000259" key="1">
    <source>
        <dbReference type="Pfam" id="PF00534"/>
    </source>
</evidence>
<dbReference type="EMBL" id="CP117525">
    <property type="protein sequence ID" value="WDA43788.1"/>
    <property type="molecule type" value="Genomic_DNA"/>
</dbReference>
<dbReference type="Pfam" id="PF13439">
    <property type="entry name" value="Glyco_transf_4"/>
    <property type="match status" value="1"/>
</dbReference>
<name>A0AAX3MA01_FUSNU</name>
<dbReference type="Gene3D" id="3.40.50.2000">
    <property type="entry name" value="Glycogen Phosphorylase B"/>
    <property type="match status" value="2"/>
</dbReference>
<dbReference type="PANTHER" id="PTHR45947:SF3">
    <property type="entry name" value="SULFOQUINOVOSYL TRANSFERASE SQD2"/>
    <property type="match status" value="1"/>
</dbReference>
<dbReference type="Proteomes" id="UP001214996">
    <property type="component" value="Chromosome"/>
</dbReference>
<dbReference type="SUPFAM" id="SSF53756">
    <property type="entry name" value="UDP-Glycosyltransferase/glycogen phosphorylase"/>
    <property type="match status" value="1"/>
</dbReference>
<dbReference type="GO" id="GO:0016757">
    <property type="term" value="F:glycosyltransferase activity"/>
    <property type="evidence" value="ECO:0007669"/>
    <property type="project" value="InterPro"/>
</dbReference>
<feature type="domain" description="Glycosyl transferase family 1" evidence="1">
    <location>
        <begin position="179"/>
        <end position="340"/>
    </location>
</feature>
<evidence type="ECO:0000313" key="3">
    <source>
        <dbReference type="EMBL" id="WDA43788.1"/>
    </source>
</evidence>
<gene>
    <name evidence="3" type="ORF">PSR69_08910</name>
</gene>
<dbReference type="Pfam" id="PF00534">
    <property type="entry name" value="Glycos_transf_1"/>
    <property type="match status" value="1"/>
</dbReference>
<reference evidence="3" key="1">
    <citation type="submission" date="2023-02" db="EMBL/GenBank/DDBJ databases">
        <title>Pan-genomic study of Fusobacterium nucleatum reveals the distribution of pathogenic genes and functional clusters at subspecies and strain levels.</title>
        <authorList>
            <person name="Feng Q."/>
            <person name="Sun T."/>
        </authorList>
    </citation>
    <scope>NUCLEOTIDE SEQUENCE</scope>
    <source>
        <strain evidence="3">FNV</strain>
    </source>
</reference>
<evidence type="ECO:0000313" key="4">
    <source>
        <dbReference type="Proteomes" id="UP001214996"/>
    </source>
</evidence>
<organism evidence="3 4">
    <name type="scientific">Fusobacterium nucleatum</name>
    <dbReference type="NCBI Taxonomy" id="851"/>
    <lineage>
        <taxon>Bacteria</taxon>
        <taxon>Fusobacteriati</taxon>
        <taxon>Fusobacteriota</taxon>
        <taxon>Fusobacteriia</taxon>
        <taxon>Fusobacteriales</taxon>
        <taxon>Fusobacteriaceae</taxon>
        <taxon>Fusobacterium</taxon>
    </lineage>
</organism>